<sequence>MSSIPADLGGGLVLRQVEGGDARALSAALRRNRDHLAPWNPERGDGFSTEAGQAELIGRLLGDAEAGTCLPLVITSGSDVVGALTVSQIYQGPFQSGNVGYWIDRELEGRGIMTRVLGAVVEHVSTELGLHRLQAATLLSNRRSQDVLERNGFTRIGVAERYLQIAGRWQDHLLFQRIME</sequence>
<dbReference type="EC" id="2.-.-.-" evidence="5"/>
<dbReference type="RefSeq" id="WP_313544626.1">
    <property type="nucleotide sequence ID" value="NZ_CP134880.1"/>
</dbReference>
<dbReference type="Pfam" id="PF13302">
    <property type="entry name" value="Acetyltransf_3"/>
    <property type="match status" value="1"/>
</dbReference>
<keyword evidence="2" id="KW-0012">Acyltransferase</keyword>
<feature type="domain" description="N-acetyltransferase" evidence="4">
    <location>
        <begin position="12"/>
        <end position="180"/>
    </location>
</feature>
<dbReference type="InterPro" id="IPR051531">
    <property type="entry name" value="N-acetyltransferase"/>
</dbReference>
<dbReference type="PANTHER" id="PTHR43792">
    <property type="entry name" value="GNAT FAMILY, PUTATIVE (AFU_ORTHOLOGUE AFUA_3G00765)-RELATED-RELATED"/>
    <property type="match status" value="1"/>
</dbReference>
<dbReference type="PROSITE" id="PS51186">
    <property type="entry name" value="GNAT"/>
    <property type="match status" value="1"/>
</dbReference>
<accession>A0AA96JDM8</accession>
<proteinExistence type="inferred from homology"/>
<evidence type="ECO:0000256" key="1">
    <source>
        <dbReference type="ARBA" id="ARBA00022679"/>
    </source>
</evidence>
<evidence type="ECO:0000256" key="3">
    <source>
        <dbReference type="ARBA" id="ARBA00038502"/>
    </source>
</evidence>
<dbReference type="GO" id="GO:0008999">
    <property type="term" value="F:protein-N-terminal-alanine acetyltransferase activity"/>
    <property type="evidence" value="ECO:0007669"/>
    <property type="project" value="TreeGrafter"/>
</dbReference>
<dbReference type="SUPFAM" id="SSF55729">
    <property type="entry name" value="Acyl-CoA N-acyltransferases (Nat)"/>
    <property type="match status" value="1"/>
</dbReference>
<gene>
    <name evidence="5" type="ORF">RN607_04460</name>
</gene>
<dbReference type="Gene3D" id="3.40.630.30">
    <property type="match status" value="1"/>
</dbReference>
<dbReference type="GO" id="GO:0005737">
    <property type="term" value="C:cytoplasm"/>
    <property type="evidence" value="ECO:0007669"/>
    <property type="project" value="TreeGrafter"/>
</dbReference>
<protein>
    <submittedName>
        <fullName evidence="5">GNAT family protein</fullName>
        <ecNumber evidence="5">2.-.-.-</ecNumber>
    </submittedName>
</protein>
<dbReference type="Proteomes" id="UP001303408">
    <property type="component" value="Chromosome"/>
</dbReference>
<comment type="similarity">
    <text evidence="3">Belongs to the acetyltransferase family. RimJ subfamily.</text>
</comment>
<dbReference type="KEGG" id="dcp:RN607_04460"/>
<dbReference type="PANTHER" id="PTHR43792:SF8">
    <property type="entry name" value="[RIBOSOMAL PROTEIN US5]-ALANINE N-ACETYLTRANSFERASE"/>
    <property type="match status" value="1"/>
</dbReference>
<dbReference type="InterPro" id="IPR016181">
    <property type="entry name" value="Acyl_CoA_acyltransferase"/>
</dbReference>
<organism evidence="5">
    <name type="scientific">Demequina capsici</name>
    <dbReference type="NCBI Taxonomy" id="3075620"/>
    <lineage>
        <taxon>Bacteria</taxon>
        <taxon>Bacillati</taxon>
        <taxon>Actinomycetota</taxon>
        <taxon>Actinomycetes</taxon>
        <taxon>Micrococcales</taxon>
        <taxon>Demequinaceae</taxon>
        <taxon>Demequina</taxon>
    </lineage>
</organism>
<dbReference type="EMBL" id="CP134880">
    <property type="protein sequence ID" value="WNM28261.1"/>
    <property type="molecule type" value="Genomic_DNA"/>
</dbReference>
<dbReference type="AlphaFoldDB" id="A0AA96JDM8"/>
<evidence type="ECO:0000313" key="5">
    <source>
        <dbReference type="EMBL" id="WNM28261.1"/>
    </source>
</evidence>
<reference evidence="5" key="1">
    <citation type="submission" date="2023-09" db="EMBL/GenBank/DDBJ databases">
        <title>Demequina sp. a novel bacteria isolated from Capsicum annuum.</title>
        <authorList>
            <person name="Humaira Z."/>
            <person name="Lee J."/>
            <person name="Cho D."/>
        </authorList>
    </citation>
    <scope>NUCLEOTIDE SEQUENCE</scope>
    <source>
        <strain evidence="5">PMTSA13</strain>
    </source>
</reference>
<dbReference type="InterPro" id="IPR000182">
    <property type="entry name" value="GNAT_dom"/>
</dbReference>
<name>A0AA96JDM8_9MICO</name>
<evidence type="ECO:0000259" key="4">
    <source>
        <dbReference type="PROSITE" id="PS51186"/>
    </source>
</evidence>
<keyword evidence="1 5" id="KW-0808">Transferase</keyword>
<evidence type="ECO:0000256" key="2">
    <source>
        <dbReference type="ARBA" id="ARBA00023315"/>
    </source>
</evidence>